<reference evidence="2 3" key="1">
    <citation type="submission" date="2023-02" db="EMBL/GenBank/DDBJ databases">
        <title>LHISI_Scaffold_Assembly.</title>
        <authorList>
            <person name="Stuart O.P."/>
            <person name="Cleave R."/>
            <person name="Magrath M.J.L."/>
            <person name="Mikheyev A.S."/>
        </authorList>
    </citation>
    <scope>NUCLEOTIDE SEQUENCE [LARGE SCALE GENOMIC DNA]</scope>
    <source>
        <strain evidence="2">Daus_M_001</strain>
        <tissue evidence="2">Leg muscle</tissue>
    </source>
</reference>
<comment type="caution">
    <text evidence="2">The sequence shown here is derived from an EMBL/GenBank/DDBJ whole genome shotgun (WGS) entry which is preliminary data.</text>
</comment>
<evidence type="ECO:0000256" key="1">
    <source>
        <dbReference type="SAM" id="MobiDB-lite"/>
    </source>
</evidence>
<feature type="region of interest" description="Disordered" evidence="1">
    <location>
        <begin position="101"/>
        <end position="130"/>
    </location>
</feature>
<evidence type="ECO:0000313" key="2">
    <source>
        <dbReference type="EMBL" id="KAJ8875548.1"/>
    </source>
</evidence>
<accession>A0ABQ9GU34</accession>
<feature type="compositionally biased region" description="Polar residues" evidence="1">
    <location>
        <begin position="211"/>
        <end position="236"/>
    </location>
</feature>
<organism evidence="2 3">
    <name type="scientific">Dryococelus australis</name>
    <dbReference type="NCBI Taxonomy" id="614101"/>
    <lineage>
        <taxon>Eukaryota</taxon>
        <taxon>Metazoa</taxon>
        <taxon>Ecdysozoa</taxon>
        <taxon>Arthropoda</taxon>
        <taxon>Hexapoda</taxon>
        <taxon>Insecta</taxon>
        <taxon>Pterygota</taxon>
        <taxon>Neoptera</taxon>
        <taxon>Polyneoptera</taxon>
        <taxon>Phasmatodea</taxon>
        <taxon>Verophasmatodea</taxon>
        <taxon>Anareolatae</taxon>
        <taxon>Phasmatidae</taxon>
        <taxon>Eurycanthinae</taxon>
        <taxon>Dryococelus</taxon>
    </lineage>
</organism>
<sequence>MSVEEFVDVDICQLPITYQHQFTGGVYRDMTEFRHHLIRADQLEKQATSMNIARENDRVRHPPTQPLFSQSNTCENYHNNAQRPRQNTQHGERNFRVNTVQGQAGRQPRNNNYRGRGSYQQRWNGGGSNRNGYNYNPGYDERRQNSHSYNNQGKGNFYHFRQIKRRNLGTEKERDRAWTPTTVQPQLIRQSVPQIQWVPYIQTKPARLIQSPGNSSTVQGNNAASVRNHNTENFPSGMFLQNVNSLNPSANSFQLNYSSQQRFSVNGQAVANQNQQSSSQLN</sequence>
<dbReference type="Proteomes" id="UP001159363">
    <property type="component" value="Chromosome 8"/>
</dbReference>
<feature type="compositionally biased region" description="Polar residues" evidence="1">
    <location>
        <begin position="101"/>
        <end position="123"/>
    </location>
</feature>
<evidence type="ECO:0000313" key="3">
    <source>
        <dbReference type="Proteomes" id="UP001159363"/>
    </source>
</evidence>
<gene>
    <name evidence="2" type="ORF">PR048_023443</name>
</gene>
<dbReference type="EMBL" id="JARBHB010000009">
    <property type="protein sequence ID" value="KAJ8875548.1"/>
    <property type="molecule type" value="Genomic_DNA"/>
</dbReference>
<protein>
    <submittedName>
        <fullName evidence="2">Uncharacterized protein</fullName>
    </submittedName>
</protein>
<proteinExistence type="predicted"/>
<keyword evidence="3" id="KW-1185">Reference proteome</keyword>
<name>A0ABQ9GU34_9NEOP</name>
<feature type="region of interest" description="Disordered" evidence="1">
    <location>
        <begin position="209"/>
        <end position="236"/>
    </location>
</feature>